<dbReference type="InterPro" id="IPR013103">
    <property type="entry name" value="RVT_2"/>
</dbReference>
<proteinExistence type="predicted"/>
<dbReference type="Pfam" id="PF07727">
    <property type="entry name" value="RVT_2"/>
    <property type="match status" value="1"/>
</dbReference>
<dbReference type="Proteomes" id="UP000054018">
    <property type="component" value="Unassembled WGS sequence"/>
</dbReference>
<evidence type="ECO:0000313" key="3">
    <source>
        <dbReference type="EMBL" id="KIK14080.1"/>
    </source>
</evidence>
<dbReference type="InterPro" id="IPR043502">
    <property type="entry name" value="DNA/RNA_pol_sf"/>
</dbReference>
<evidence type="ECO:0000259" key="2">
    <source>
        <dbReference type="Pfam" id="PF07727"/>
    </source>
</evidence>
<dbReference type="STRING" id="765257.A0A0C9XNX7"/>
<feature type="domain" description="Reverse transcriptase Ty1/copia-type" evidence="2">
    <location>
        <begin position="16"/>
        <end position="160"/>
    </location>
</feature>
<accession>A0A0C9XNX7</accession>
<feature type="chain" id="PRO_5002216909" description="Reverse transcriptase Ty1/copia-type domain-containing protein" evidence="1">
    <location>
        <begin position="24"/>
        <end position="160"/>
    </location>
</feature>
<sequence>MVITKPGSSPKALLKMWILLAHAAQNNWEMEAVDVKTAFLYGKLDEEIYMEQLEGFQIKGQEHGVYWLLRSLYGLKQAALSWNKELHQSLLQMGFLRSKVDASVYFYNSKAGQVIFLVYVDDGLFLGSHINLIKKKKDKFMKTWESRDLGEVREYLGIQI</sequence>
<keyword evidence="4" id="KW-1185">Reference proteome</keyword>
<feature type="signal peptide" evidence="1">
    <location>
        <begin position="1"/>
        <end position="23"/>
    </location>
</feature>
<protein>
    <recommendedName>
        <fullName evidence="2">Reverse transcriptase Ty1/copia-type domain-containing protein</fullName>
    </recommendedName>
</protein>
<gene>
    <name evidence="3" type="ORF">PISMIDRAFT_17541</name>
</gene>
<dbReference type="SUPFAM" id="SSF56672">
    <property type="entry name" value="DNA/RNA polymerases"/>
    <property type="match status" value="1"/>
</dbReference>
<evidence type="ECO:0000313" key="4">
    <source>
        <dbReference type="Proteomes" id="UP000054018"/>
    </source>
</evidence>
<evidence type="ECO:0000256" key="1">
    <source>
        <dbReference type="SAM" id="SignalP"/>
    </source>
</evidence>
<name>A0A0C9XNX7_9AGAM</name>
<dbReference type="OrthoDB" id="3270333at2759"/>
<dbReference type="EMBL" id="KN833956">
    <property type="protein sequence ID" value="KIK14080.1"/>
    <property type="molecule type" value="Genomic_DNA"/>
</dbReference>
<dbReference type="AlphaFoldDB" id="A0A0C9XNX7"/>
<dbReference type="HOGENOM" id="CLU_001650_10_2_1"/>
<organism evidence="3 4">
    <name type="scientific">Pisolithus microcarpus 441</name>
    <dbReference type="NCBI Taxonomy" id="765257"/>
    <lineage>
        <taxon>Eukaryota</taxon>
        <taxon>Fungi</taxon>
        <taxon>Dikarya</taxon>
        <taxon>Basidiomycota</taxon>
        <taxon>Agaricomycotina</taxon>
        <taxon>Agaricomycetes</taxon>
        <taxon>Agaricomycetidae</taxon>
        <taxon>Boletales</taxon>
        <taxon>Sclerodermatineae</taxon>
        <taxon>Pisolithaceae</taxon>
        <taxon>Pisolithus</taxon>
    </lineage>
</organism>
<reference evidence="4" key="2">
    <citation type="submission" date="2015-01" db="EMBL/GenBank/DDBJ databases">
        <title>Evolutionary Origins and Diversification of the Mycorrhizal Mutualists.</title>
        <authorList>
            <consortium name="DOE Joint Genome Institute"/>
            <consortium name="Mycorrhizal Genomics Consortium"/>
            <person name="Kohler A."/>
            <person name="Kuo A."/>
            <person name="Nagy L.G."/>
            <person name="Floudas D."/>
            <person name="Copeland A."/>
            <person name="Barry K.W."/>
            <person name="Cichocki N."/>
            <person name="Veneault-Fourrey C."/>
            <person name="LaButti K."/>
            <person name="Lindquist E.A."/>
            <person name="Lipzen A."/>
            <person name="Lundell T."/>
            <person name="Morin E."/>
            <person name="Murat C."/>
            <person name="Riley R."/>
            <person name="Ohm R."/>
            <person name="Sun H."/>
            <person name="Tunlid A."/>
            <person name="Henrissat B."/>
            <person name="Grigoriev I.V."/>
            <person name="Hibbett D.S."/>
            <person name="Martin F."/>
        </authorList>
    </citation>
    <scope>NUCLEOTIDE SEQUENCE [LARGE SCALE GENOMIC DNA]</scope>
    <source>
        <strain evidence="4">441</strain>
    </source>
</reference>
<reference evidence="3 4" key="1">
    <citation type="submission" date="2014-04" db="EMBL/GenBank/DDBJ databases">
        <authorList>
            <consortium name="DOE Joint Genome Institute"/>
            <person name="Kuo A."/>
            <person name="Kohler A."/>
            <person name="Costa M.D."/>
            <person name="Nagy L.G."/>
            <person name="Floudas D."/>
            <person name="Copeland A."/>
            <person name="Barry K.W."/>
            <person name="Cichocki N."/>
            <person name="Veneault-Fourrey C."/>
            <person name="LaButti K."/>
            <person name="Lindquist E.A."/>
            <person name="Lipzen A."/>
            <person name="Lundell T."/>
            <person name="Morin E."/>
            <person name="Murat C."/>
            <person name="Sun H."/>
            <person name="Tunlid A."/>
            <person name="Henrissat B."/>
            <person name="Grigoriev I.V."/>
            <person name="Hibbett D.S."/>
            <person name="Martin F."/>
            <person name="Nordberg H.P."/>
            <person name="Cantor M.N."/>
            <person name="Hua S.X."/>
        </authorList>
    </citation>
    <scope>NUCLEOTIDE SEQUENCE [LARGE SCALE GENOMIC DNA]</scope>
    <source>
        <strain evidence="3 4">441</strain>
    </source>
</reference>
<keyword evidence="1" id="KW-0732">Signal</keyword>